<evidence type="ECO:0000256" key="8">
    <source>
        <dbReference type="SAM" id="Phobius"/>
    </source>
</evidence>
<proteinExistence type="predicted"/>
<evidence type="ECO:0000259" key="9">
    <source>
        <dbReference type="PROSITE" id="PS50893"/>
    </source>
</evidence>
<comment type="caution">
    <text evidence="11">The sequence shown here is derived from an EMBL/GenBank/DDBJ whole genome shotgun (WGS) entry which is preliminary data.</text>
</comment>
<sequence>MSTFTTLVKPVDTAVISLHYAFPVAIFSYFVVASGFALCTLSDKKEHPRRRPLLGLMLFTTLSYLAQISGIIIPSIYLKEWLGQQDVMISLLSFILVFGLQFAMLSDETEVAWYPFIGSYVLSLGFEPVLEIVSLFARPPGRFSGAEITQVIIVAARYVAIAFVVATYFFWRKPDVPEPATDAEQQPLIPKNSDGTPAQSAEGGEGSQTPTAYGSTTTTATSSTANSTTGNSDSESSPDTNEDGDDKDKDDKSKRDDENPHELPWERRERKRREEMEKRLKENGNWFEYAKRFLIFFPYIWPVNHRGLQIRALLVVVCLLANNALNVLIPRQLGIIMDSLSHANDKNPWVQVVIFAVLKFASSQAGISLLRQWLWIPVEYYSFGAMSIAAYSHVLNLSSDFHDSKSSSDIMMAISSGQSIANLLESICFSAIPMLIDMTIAFMYLSVTFGPYEGFITFATAIIFLYIAGRMISSLKTARRSEVSAWFEEHYVRQAGIQGWSTVASFNQVGHEETRYTNAVKTRVQRSQDVYIGYLLAYAFQYLILLAGLLAGAFLAVYQVTSGKSTPGQFVMLLTYWTQLVAPLTFFASLGKGISRNFIHAEQLLEIMNTKPTVVNKEDAVDLEFSGGTVDFKDVSFSYNDKKDIVKNVSFHIPSGMTVAFVGATGAGKSTILKLLDRFYDVTSGTIKIDGQDIRDVDIQSLRSRIGIVPQSPILFNDTIMNNVRYAKLDATDEEVYDACRAAAVHEQILGFSEGYGSRVGERGIKLSGGELQRVAIARAILKNPSIVLLDEATSSVDTETEQKIQEALQALCFGRTTFVVAHRLSTVMNADTIIVIADGEIVEQGSHDDLIQAGGKYATLWSKQVFTKPKDKAKASDSGKISDLVNDLTPEATSNEVAKASQATTVSSKSESPTNGSAAGQAAASGSGDNANDTNTVDDHENDNYTNEDDSGSDTATETKTTKGRKKEV</sequence>
<dbReference type="Gene3D" id="3.40.50.300">
    <property type="entry name" value="P-loop containing nucleotide triphosphate hydrolases"/>
    <property type="match status" value="1"/>
</dbReference>
<dbReference type="PANTHER" id="PTHR24221">
    <property type="entry name" value="ATP-BINDING CASSETTE SUB-FAMILY B"/>
    <property type="match status" value="1"/>
</dbReference>
<dbReference type="PANTHER" id="PTHR24221:SF503">
    <property type="entry name" value="MITOCHONDRIAL POTASSIUM CHANNEL ATP-BINDING SUBUNIT"/>
    <property type="match status" value="1"/>
</dbReference>
<dbReference type="InterPro" id="IPR017871">
    <property type="entry name" value="ABC_transporter-like_CS"/>
</dbReference>
<feature type="compositionally biased region" description="Polar residues" evidence="7">
    <location>
        <begin position="893"/>
        <end position="915"/>
    </location>
</feature>
<feature type="transmembrane region" description="Helical" evidence="8">
    <location>
        <begin position="53"/>
        <end position="76"/>
    </location>
</feature>
<feature type="compositionally biased region" description="Low complexity" evidence="7">
    <location>
        <begin position="916"/>
        <end position="934"/>
    </location>
</feature>
<evidence type="ECO:0000256" key="6">
    <source>
        <dbReference type="ARBA" id="ARBA00023136"/>
    </source>
</evidence>
<evidence type="ECO:0000256" key="2">
    <source>
        <dbReference type="ARBA" id="ARBA00022692"/>
    </source>
</evidence>
<dbReference type="Gene3D" id="1.20.1560.10">
    <property type="entry name" value="ABC transporter type 1, transmembrane domain"/>
    <property type="match status" value="1"/>
</dbReference>
<feature type="transmembrane region" description="Helical" evidence="8">
    <location>
        <begin position="88"/>
        <end position="105"/>
    </location>
</feature>
<feature type="region of interest" description="Disordered" evidence="7">
    <location>
        <begin position="893"/>
        <end position="970"/>
    </location>
</feature>
<name>A0ABP0B497_9PEZI</name>
<dbReference type="InterPro" id="IPR011527">
    <property type="entry name" value="ABC1_TM_dom"/>
</dbReference>
<evidence type="ECO:0000256" key="5">
    <source>
        <dbReference type="ARBA" id="ARBA00022989"/>
    </source>
</evidence>
<protein>
    <recommendedName>
        <fullName evidence="13">Heavy metal tolerance protein</fullName>
    </recommendedName>
</protein>
<dbReference type="InterPro" id="IPR003439">
    <property type="entry name" value="ABC_transporter-like_ATP-bd"/>
</dbReference>
<dbReference type="PROSITE" id="PS50929">
    <property type="entry name" value="ABC_TM1F"/>
    <property type="match status" value="1"/>
</dbReference>
<dbReference type="InterPro" id="IPR039421">
    <property type="entry name" value="Type_1_exporter"/>
</dbReference>
<dbReference type="PROSITE" id="PS00211">
    <property type="entry name" value="ABC_TRANSPORTER_1"/>
    <property type="match status" value="1"/>
</dbReference>
<comment type="subcellular location">
    <subcellularLocation>
        <location evidence="1">Membrane</location>
        <topology evidence="1">Multi-pass membrane protein</topology>
    </subcellularLocation>
</comment>
<evidence type="ECO:0000313" key="11">
    <source>
        <dbReference type="EMBL" id="CAK7214307.1"/>
    </source>
</evidence>
<evidence type="ECO:0000256" key="3">
    <source>
        <dbReference type="ARBA" id="ARBA00022741"/>
    </source>
</evidence>
<feature type="transmembrane region" description="Helical" evidence="8">
    <location>
        <begin position="20"/>
        <end position="41"/>
    </location>
</feature>
<dbReference type="InterPro" id="IPR036640">
    <property type="entry name" value="ABC1_TM_sf"/>
</dbReference>
<feature type="transmembrane region" description="Helical" evidence="8">
    <location>
        <begin position="308"/>
        <end position="329"/>
    </location>
</feature>
<feature type="domain" description="ABC transporter" evidence="9">
    <location>
        <begin position="630"/>
        <end position="864"/>
    </location>
</feature>
<feature type="compositionally biased region" description="Basic and acidic residues" evidence="7">
    <location>
        <begin position="246"/>
        <end position="266"/>
    </location>
</feature>
<keyword evidence="2 8" id="KW-0812">Transmembrane</keyword>
<dbReference type="Pfam" id="PF00005">
    <property type="entry name" value="ABC_tran"/>
    <property type="match status" value="1"/>
</dbReference>
<feature type="domain" description="ABC transmembrane type-1" evidence="10">
    <location>
        <begin position="313"/>
        <end position="596"/>
    </location>
</feature>
<keyword evidence="5 8" id="KW-1133">Transmembrane helix</keyword>
<feature type="transmembrane region" description="Helical" evidence="8">
    <location>
        <begin position="451"/>
        <end position="469"/>
    </location>
</feature>
<feature type="transmembrane region" description="Helical" evidence="8">
    <location>
        <begin position="148"/>
        <end position="171"/>
    </location>
</feature>
<keyword evidence="4" id="KW-0067">ATP-binding</keyword>
<reference evidence="11 12" key="1">
    <citation type="submission" date="2024-01" db="EMBL/GenBank/DDBJ databases">
        <authorList>
            <person name="Allen C."/>
            <person name="Tagirdzhanova G."/>
        </authorList>
    </citation>
    <scope>NUCLEOTIDE SEQUENCE [LARGE SCALE GENOMIC DNA]</scope>
</reference>
<keyword evidence="3" id="KW-0547">Nucleotide-binding</keyword>
<feature type="transmembrane region" description="Helical" evidence="8">
    <location>
        <begin position="531"/>
        <end position="558"/>
    </location>
</feature>
<dbReference type="CDD" id="cd18583">
    <property type="entry name" value="ABC_6TM_HMT1"/>
    <property type="match status" value="1"/>
</dbReference>
<dbReference type="Pfam" id="PF00664">
    <property type="entry name" value="ABC_membrane"/>
    <property type="match status" value="1"/>
</dbReference>
<accession>A0ABP0B497</accession>
<evidence type="ECO:0000256" key="7">
    <source>
        <dbReference type="SAM" id="MobiDB-lite"/>
    </source>
</evidence>
<keyword evidence="6 8" id="KW-0472">Membrane</keyword>
<feature type="compositionally biased region" description="Low complexity" evidence="7">
    <location>
        <begin position="214"/>
        <end position="232"/>
    </location>
</feature>
<dbReference type="Proteomes" id="UP001642405">
    <property type="component" value="Unassembled WGS sequence"/>
</dbReference>
<feature type="transmembrane region" description="Helical" evidence="8">
    <location>
        <begin position="380"/>
        <end position="399"/>
    </location>
</feature>
<dbReference type="InterPro" id="IPR003593">
    <property type="entry name" value="AAA+_ATPase"/>
</dbReference>
<feature type="region of interest" description="Disordered" evidence="7">
    <location>
        <begin position="179"/>
        <end position="266"/>
    </location>
</feature>
<organism evidence="11 12">
    <name type="scientific">Sporothrix curviconia</name>
    <dbReference type="NCBI Taxonomy" id="1260050"/>
    <lineage>
        <taxon>Eukaryota</taxon>
        <taxon>Fungi</taxon>
        <taxon>Dikarya</taxon>
        <taxon>Ascomycota</taxon>
        <taxon>Pezizomycotina</taxon>
        <taxon>Sordariomycetes</taxon>
        <taxon>Sordariomycetidae</taxon>
        <taxon>Ophiostomatales</taxon>
        <taxon>Ophiostomataceae</taxon>
        <taxon>Sporothrix</taxon>
    </lineage>
</organism>
<keyword evidence="12" id="KW-1185">Reference proteome</keyword>
<dbReference type="SUPFAM" id="SSF90123">
    <property type="entry name" value="ABC transporter transmembrane region"/>
    <property type="match status" value="1"/>
</dbReference>
<evidence type="ECO:0000313" key="12">
    <source>
        <dbReference type="Proteomes" id="UP001642405"/>
    </source>
</evidence>
<gene>
    <name evidence="11" type="ORF">SCUCBS95973_002097</name>
</gene>
<feature type="transmembrane region" description="Helical" evidence="8">
    <location>
        <begin position="570"/>
        <end position="590"/>
    </location>
</feature>
<dbReference type="InterPro" id="IPR027417">
    <property type="entry name" value="P-loop_NTPase"/>
</dbReference>
<dbReference type="EMBL" id="CAWUHB010000008">
    <property type="protein sequence ID" value="CAK7214307.1"/>
    <property type="molecule type" value="Genomic_DNA"/>
</dbReference>
<evidence type="ECO:0008006" key="13">
    <source>
        <dbReference type="Google" id="ProtNLM"/>
    </source>
</evidence>
<dbReference type="SUPFAM" id="SSF52540">
    <property type="entry name" value="P-loop containing nucleoside triphosphate hydrolases"/>
    <property type="match status" value="1"/>
</dbReference>
<evidence type="ECO:0000256" key="4">
    <source>
        <dbReference type="ARBA" id="ARBA00022840"/>
    </source>
</evidence>
<feature type="transmembrane region" description="Helical" evidence="8">
    <location>
        <begin position="112"/>
        <end position="136"/>
    </location>
</feature>
<dbReference type="SMART" id="SM00382">
    <property type="entry name" value="AAA"/>
    <property type="match status" value="1"/>
</dbReference>
<dbReference type="PROSITE" id="PS50893">
    <property type="entry name" value="ABC_TRANSPORTER_2"/>
    <property type="match status" value="1"/>
</dbReference>
<evidence type="ECO:0000259" key="10">
    <source>
        <dbReference type="PROSITE" id="PS50929"/>
    </source>
</evidence>
<feature type="transmembrane region" description="Helical" evidence="8">
    <location>
        <begin position="420"/>
        <end position="445"/>
    </location>
</feature>
<evidence type="ECO:0000256" key="1">
    <source>
        <dbReference type="ARBA" id="ARBA00004141"/>
    </source>
</evidence>